<dbReference type="SUPFAM" id="SSF53955">
    <property type="entry name" value="Lysozyme-like"/>
    <property type="match status" value="1"/>
</dbReference>
<gene>
    <name evidence="6" type="ORF">ACFQBT_14920</name>
</gene>
<dbReference type="InterPro" id="IPR002477">
    <property type="entry name" value="Peptidoglycan-bd-like"/>
</dbReference>
<feature type="domain" description="Peptidoglycan binding-like" evidence="4">
    <location>
        <begin position="108"/>
        <end position="145"/>
    </location>
</feature>
<dbReference type="CDD" id="cd13925">
    <property type="entry name" value="RPF"/>
    <property type="match status" value="1"/>
</dbReference>
<dbReference type="InterPro" id="IPR036366">
    <property type="entry name" value="PGBDSf"/>
</dbReference>
<dbReference type="Proteomes" id="UP001596356">
    <property type="component" value="Unassembled WGS sequence"/>
</dbReference>
<feature type="domain" description="Resuscitation-promoting factor core lysozyme-like" evidence="5">
    <location>
        <begin position="254"/>
        <end position="330"/>
    </location>
</feature>
<proteinExistence type="inferred from homology"/>
<evidence type="ECO:0000259" key="4">
    <source>
        <dbReference type="Pfam" id="PF01471"/>
    </source>
</evidence>
<dbReference type="Gene3D" id="1.10.101.10">
    <property type="entry name" value="PGBD-like superfamily/PGBD"/>
    <property type="match status" value="2"/>
</dbReference>
<feature type="region of interest" description="Disordered" evidence="3">
    <location>
        <begin position="227"/>
        <end position="249"/>
    </location>
</feature>
<dbReference type="Pfam" id="PF06737">
    <property type="entry name" value="Transglycosylas"/>
    <property type="match status" value="1"/>
</dbReference>
<evidence type="ECO:0000256" key="1">
    <source>
        <dbReference type="ARBA" id="ARBA00010830"/>
    </source>
</evidence>
<feature type="domain" description="Peptidoglycan binding-like" evidence="4">
    <location>
        <begin position="187"/>
        <end position="224"/>
    </location>
</feature>
<evidence type="ECO:0000256" key="3">
    <source>
        <dbReference type="SAM" id="MobiDB-lite"/>
    </source>
</evidence>
<dbReference type="RefSeq" id="WP_377823828.1">
    <property type="nucleotide sequence ID" value="NZ_JBHSWJ010000002.1"/>
</dbReference>
<dbReference type="InterPro" id="IPR036365">
    <property type="entry name" value="PGBD-like_sf"/>
</dbReference>
<evidence type="ECO:0000259" key="5">
    <source>
        <dbReference type="Pfam" id="PF06737"/>
    </source>
</evidence>
<organism evidence="6 7">
    <name type="scientific">Branchiibius cervicis</name>
    <dbReference type="NCBI Taxonomy" id="908252"/>
    <lineage>
        <taxon>Bacteria</taxon>
        <taxon>Bacillati</taxon>
        <taxon>Actinomycetota</taxon>
        <taxon>Actinomycetes</taxon>
        <taxon>Micrococcales</taxon>
        <taxon>Dermacoccaceae</taxon>
        <taxon>Branchiibius</taxon>
    </lineage>
</organism>
<keyword evidence="2" id="KW-0378">Hydrolase</keyword>
<protein>
    <submittedName>
        <fullName evidence="6">Peptidoglycan-binding protein</fullName>
    </submittedName>
</protein>
<dbReference type="EMBL" id="JBHSWJ010000002">
    <property type="protein sequence ID" value="MFC6715024.1"/>
    <property type="molecule type" value="Genomic_DNA"/>
</dbReference>
<name>A0ABW2AWH1_9MICO</name>
<dbReference type="Gene3D" id="1.10.530.10">
    <property type="match status" value="1"/>
</dbReference>
<feature type="compositionally biased region" description="Basic residues" evidence="3">
    <location>
        <begin position="11"/>
        <end position="20"/>
    </location>
</feature>
<comment type="caution">
    <text evidence="6">The sequence shown here is derived from an EMBL/GenBank/DDBJ whole genome shotgun (WGS) entry which is preliminary data.</text>
</comment>
<reference evidence="7" key="1">
    <citation type="journal article" date="2019" name="Int. J. Syst. Evol. Microbiol.">
        <title>The Global Catalogue of Microorganisms (GCM) 10K type strain sequencing project: providing services to taxonomists for standard genome sequencing and annotation.</title>
        <authorList>
            <consortium name="The Broad Institute Genomics Platform"/>
            <consortium name="The Broad Institute Genome Sequencing Center for Infectious Disease"/>
            <person name="Wu L."/>
            <person name="Ma J."/>
        </authorList>
    </citation>
    <scope>NUCLEOTIDE SEQUENCE [LARGE SCALE GENOMIC DNA]</scope>
    <source>
        <strain evidence="7">NBRC 106593</strain>
    </source>
</reference>
<keyword evidence="7" id="KW-1185">Reference proteome</keyword>
<dbReference type="Pfam" id="PF01471">
    <property type="entry name" value="PG_binding_1"/>
    <property type="match status" value="2"/>
</dbReference>
<dbReference type="InterPro" id="IPR010618">
    <property type="entry name" value="RPF"/>
</dbReference>
<feature type="region of interest" description="Disordered" evidence="3">
    <location>
        <begin position="1"/>
        <end position="27"/>
    </location>
</feature>
<evidence type="ECO:0000313" key="7">
    <source>
        <dbReference type="Proteomes" id="UP001596356"/>
    </source>
</evidence>
<comment type="similarity">
    <text evidence="1">Belongs to the transglycosylase family. Rpf subfamily.</text>
</comment>
<dbReference type="InterPro" id="IPR023346">
    <property type="entry name" value="Lysozyme-like_dom_sf"/>
</dbReference>
<feature type="compositionally biased region" description="Pro residues" evidence="3">
    <location>
        <begin position="230"/>
        <end position="240"/>
    </location>
</feature>
<evidence type="ECO:0000256" key="2">
    <source>
        <dbReference type="ARBA" id="ARBA00022801"/>
    </source>
</evidence>
<dbReference type="SUPFAM" id="SSF47090">
    <property type="entry name" value="PGBD-like"/>
    <property type="match status" value="2"/>
</dbReference>
<accession>A0ABW2AWH1</accession>
<evidence type="ECO:0000313" key="6">
    <source>
        <dbReference type="EMBL" id="MFC6715024.1"/>
    </source>
</evidence>
<sequence length="335" mass="34035">MTSATLEASRRRPAPRHQRPRPNTLNNLAGKGLISAVAIPATAGTAAGASLLAAGTADAATLHPAATAQASVRVSTSVQAATSSTVVSVSYGSTGSLVKTVQQRVGGLTVDGIFGPKTLAAVKSFQSAKHLVVDGVVGPLTWKALGGFPATGGGTSREGGRTCSVGSTLRYNATGSSVKVLQKALGLETDGWFGPVTLAAVKSFQSAKGLVADGVVGPVTWKALGCTSATPPPTTPPPPTTGGGGTSTPPLNLARAAMWDRIAWCESGQRWSLVASNSTGTYYGGLMMTHDAWRIGGGLAFSYNANQSSREEQITVANNLYAQLGLKPWSCRGAA</sequence>